<dbReference type="RefSeq" id="WP_126833631.1">
    <property type="nucleotide sequence ID" value="NZ_PIPT01000004.1"/>
</dbReference>
<accession>A0A432XHF3</accession>
<dbReference type="Proteomes" id="UP000286678">
    <property type="component" value="Unassembled WGS sequence"/>
</dbReference>
<dbReference type="AlphaFoldDB" id="A0A432XHF3"/>
<name>A0A432XHF3_9GAMM</name>
<dbReference type="OrthoDB" id="270335at2"/>
<dbReference type="InterPro" id="IPR029021">
    <property type="entry name" value="Prot-tyrosine_phosphatase-like"/>
</dbReference>
<evidence type="ECO:0000313" key="4">
    <source>
        <dbReference type="Proteomes" id="UP000286678"/>
    </source>
</evidence>
<feature type="chain" id="PRO_5019420272" description="DSP-PTPase phosphatase fused to NAD+ Kinase domain-containing protein" evidence="1">
    <location>
        <begin position="16"/>
        <end position="181"/>
    </location>
</feature>
<gene>
    <name evidence="3" type="ORF">CWE21_06435</name>
</gene>
<evidence type="ECO:0000256" key="1">
    <source>
        <dbReference type="SAM" id="SignalP"/>
    </source>
</evidence>
<evidence type="ECO:0000313" key="3">
    <source>
        <dbReference type="EMBL" id="RUO48178.1"/>
    </source>
</evidence>
<dbReference type="Gene3D" id="3.90.190.10">
    <property type="entry name" value="Protein tyrosine phosphatase superfamily"/>
    <property type="match status" value="1"/>
</dbReference>
<keyword evidence="1" id="KW-0732">Signal</keyword>
<sequence>MKLSSAIFTISIAFAVTGCATAPAPESSASAPVAVSATASEIYNFSQPAPQHLAGGQPKKHEIAALATSGVDAVINLRSHAEMRDIHEAEWTTANQMAYYHIPIAGADGLTKENVQIFHETLQNTSDDTVFMHCASSNRVGAMMALRAAWYQGASTEEALALGEQYGMTSLRKRVEELLSE</sequence>
<feature type="domain" description="DSP-PTPase phosphatase fused to NAD+ Kinase" evidence="2">
    <location>
        <begin position="52"/>
        <end position="168"/>
    </location>
</feature>
<dbReference type="Pfam" id="PF22741">
    <property type="entry name" value="PTP-NADK"/>
    <property type="match status" value="1"/>
</dbReference>
<organism evidence="3 4">
    <name type="scientific">Pseudidiomarina aquimaris</name>
    <dbReference type="NCBI Taxonomy" id="641841"/>
    <lineage>
        <taxon>Bacteria</taxon>
        <taxon>Pseudomonadati</taxon>
        <taxon>Pseudomonadota</taxon>
        <taxon>Gammaproteobacteria</taxon>
        <taxon>Alteromonadales</taxon>
        <taxon>Idiomarinaceae</taxon>
        <taxon>Pseudidiomarina</taxon>
    </lineage>
</organism>
<reference evidence="4" key="1">
    <citation type="journal article" date="2018" name="Front. Microbiol.">
        <title>Genome-Based Analysis Reveals the Taxonomy and Diversity of the Family Idiomarinaceae.</title>
        <authorList>
            <person name="Liu Y."/>
            <person name="Lai Q."/>
            <person name="Shao Z."/>
        </authorList>
    </citation>
    <scope>NUCLEOTIDE SEQUENCE [LARGE SCALE GENOMIC DNA]</scope>
    <source>
        <strain evidence="4">SW15</strain>
    </source>
</reference>
<proteinExistence type="predicted"/>
<comment type="caution">
    <text evidence="3">The sequence shown here is derived from an EMBL/GenBank/DDBJ whole genome shotgun (WGS) entry which is preliminary data.</text>
</comment>
<dbReference type="InterPro" id="IPR055214">
    <property type="entry name" value="PTP-NADK"/>
</dbReference>
<feature type="signal peptide" evidence="1">
    <location>
        <begin position="1"/>
        <end position="15"/>
    </location>
</feature>
<dbReference type="SUPFAM" id="SSF52799">
    <property type="entry name" value="(Phosphotyrosine protein) phosphatases II"/>
    <property type="match status" value="1"/>
</dbReference>
<keyword evidence="4" id="KW-1185">Reference proteome</keyword>
<dbReference type="PROSITE" id="PS51257">
    <property type="entry name" value="PROKAR_LIPOPROTEIN"/>
    <property type="match status" value="1"/>
</dbReference>
<evidence type="ECO:0000259" key="2">
    <source>
        <dbReference type="Pfam" id="PF22741"/>
    </source>
</evidence>
<protein>
    <recommendedName>
        <fullName evidence="2">DSP-PTPase phosphatase fused to NAD+ Kinase domain-containing protein</fullName>
    </recommendedName>
</protein>
<dbReference type="EMBL" id="PIPT01000004">
    <property type="protein sequence ID" value="RUO48178.1"/>
    <property type="molecule type" value="Genomic_DNA"/>
</dbReference>